<dbReference type="EMBL" id="AFLV02000045">
    <property type="protein sequence ID" value="EKR64322.1"/>
    <property type="molecule type" value="Genomic_DNA"/>
</dbReference>
<comment type="caution">
    <text evidence="2">The sequence shown here is derived from an EMBL/GenBank/DDBJ whole genome shotgun (WGS) entry which is preliminary data.</text>
</comment>
<gene>
    <name evidence="2" type="ORF">LEP1GSC036_0882</name>
</gene>
<proteinExistence type="predicted"/>
<reference evidence="2 3" key="1">
    <citation type="submission" date="2012-10" db="EMBL/GenBank/DDBJ databases">
        <authorList>
            <person name="Harkins D.M."/>
            <person name="Durkin A.S."/>
            <person name="Brinkac L.M."/>
            <person name="Haft D.H."/>
            <person name="Selengut J.D."/>
            <person name="Sanka R."/>
            <person name="DePew J."/>
            <person name="Purushe J."/>
            <person name="Whelen A.C."/>
            <person name="Vinetz J.M."/>
            <person name="Sutton G.G."/>
            <person name="Nierman W.C."/>
            <person name="Fouts D.E."/>
        </authorList>
    </citation>
    <scope>NUCLEOTIDE SEQUENCE [LARGE SCALE GENOMIC DNA]</scope>
    <source>
        <strain evidence="2 3">2006001853</strain>
    </source>
</reference>
<accession>A0A828Z1X8</accession>
<dbReference type="Proteomes" id="UP000001338">
    <property type="component" value="Unassembled WGS sequence"/>
</dbReference>
<dbReference type="RefSeq" id="WP_004499692.1">
    <property type="nucleotide sequence ID" value="NZ_AFLV02000045.1"/>
</dbReference>
<feature type="region of interest" description="Disordered" evidence="1">
    <location>
        <begin position="78"/>
        <end position="104"/>
    </location>
</feature>
<evidence type="ECO:0000313" key="3">
    <source>
        <dbReference type="Proteomes" id="UP000001338"/>
    </source>
</evidence>
<feature type="non-terminal residue" evidence="2">
    <location>
        <position position="341"/>
    </location>
</feature>
<evidence type="ECO:0000313" key="2">
    <source>
        <dbReference type="EMBL" id="EKR64322.1"/>
    </source>
</evidence>
<protein>
    <submittedName>
        <fullName evidence="2">Uncharacterized protein</fullName>
    </submittedName>
</protein>
<sequence length="341" mass="38123">MNAGNWSQSGGFQANTNYLMDRWKADFVSKRGEIEELKLQGFSEEQANAVLDARAQAESKAAQEKNNSELGAQVIEGAGRREDEDYSQNHGDIDNDGKKRFNNVDPSKLEINQYERFQNRDGAAESLKNGVNETDPAIAGQYKNGKLHKEFTAEIDLRRSQIADNEKNMSLGDKMKLDKLKAQKADLDAEYNAQSQNGKKKDKYNEVTLLKAEAINHQINDLRAGDAFGYKGENADNRTQLMERMVHLKEKEAYGTLTASDKKDLAKVTSGLEDYRRYGQVRDLVLNNKISSTQLGSSTTAAICFVNSHSNYLGVDTKTNYFAQAQLGNIGMTNSDYRGMK</sequence>
<name>A0A828Z1X8_9LEPT</name>
<dbReference type="AlphaFoldDB" id="A0A828Z1X8"/>
<organism evidence="2 3">
    <name type="scientific">Leptospira weilii str. 2006001853</name>
    <dbReference type="NCBI Taxonomy" id="1001589"/>
    <lineage>
        <taxon>Bacteria</taxon>
        <taxon>Pseudomonadati</taxon>
        <taxon>Spirochaetota</taxon>
        <taxon>Spirochaetia</taxon>
        <taxon>Leptospirales</taxon>
        <taxon>Leptospiraceae</taxon>
        <taxon>Leptospira</taxon>
    </lineage>
</organism>
<evidence type="ECO:0000256" key="1">
    <source>
        <dbReference type="SAM" id="MobiDB-lite"/>
    </source>
</evidence>